<dbReference type="InterPro" id="IPR052190">
    <property type="entry name" value="Euk-Arch_PrmC-MTase"/>
</dbReference>
<dbReference type="InterPro" id="IPR007848">
    <property type="entry name" value="Small_mtfrase_dom"/>
</dbReference>
<evidence type="ECO:0000313" key="9">
    <source>
        <dbReference type="Proteomes" id="UP001165160"/>
    </source>
</evidence>
<dbReference type="GO" id="GO:0035657">
    <property type="term" value="C:eRF1 methyltransferase complex"/>
    <property type="evidence" value="ECO:0007669"/>
    <property type="project" value="TreeGrafter"/>
</dbReference>
<evidence type="ECO:0000256" key="4">
    <source>
        <dbReference type="ARBA" id="ARBA00022679"/>
    </source>
</evidence>
<dbReference type="NCBIfam" id="TIGR00537">
    <property type="entry name" value="hemK_rel_arch"/>
    <property type="match status" value="1"/>
</dbReference>
<comment type="subcellular location">
    <subcellularLocation>
        <location evidence="1">Nucleus</location>
    </subcellularLocation>
</comment>
<dbReference type="GO" id="GO:0032259">
    <property type="term" value="P:methylation"/>
    <property type="evidence" value="ECO:0007669"/>
    <property type="project" value="UniProtKB-KW"/>
</dbReference>
<dbReference type="SUPFAM" id="SSF53335">
    <property type="entry name" value="S-adenosyl-L-methionine-dependent methyltransferases"/>
    <property type="match status" value="1"/>
</dbReference>
<evidence type="ECO:0000256" key="5">
    <source>
        <dbReference type="ARBA" id="ARBA00022691"/>
    </source>
</evidence>
<evidence type="ECO:0000313" key="8">
    <source>
        <dbReference type="EMBL" id="GMH94382.1"/>
    </source>
</evidence>
<dbReference type="Pfam" id="PF05175">
    <property type="entry name" value="MTS"/>
    <property type="match status" value="1"/>
</dbReference>
<keyword evidence="9" id="KW-1185">Reference proteome</keyword>
<protein>
    <recommendedName>
        <fullName evidence="7">Methyltransferase small domain-containing protein</fullName>
    </recommendedName>
</protein>
<evidence type="ECO:0000256" key="3">
    <source>
        <dbReference type="ARBA" id="ARBA00022603"/>
    </source>
</evidence>
<evidence type="ECO:0000256" key="1">
    <source>
        <dbReference type="ARBA" id="ARBA00004123"/>
    </source>
</evidence>
<dbReference type="Gene3D" id="3.40.50.150">
    <property type="entry name" value="Vaccinia Virus protein VP39"/>
    <property type="match status" value="1"/>
</dbReference>
<dbReference type="GO" id="GO:0005634">
    <property type="term" value="C:nucleus"/>
    <property type="evidence" value="ECO:0007669"/>
    <property type="project" value="UniProtKB-SubCell"/>
</dbReference>
<dbReference type="PANTHER" id="PTHR45875:SF1">
    <property type="entry name" value="METHYLTRANSFERASE N6AMT1"/>
    <property type="match status" value="1"/>
</dbReference>
<dbReference type="AlphaFoldDB" id="A0A9W7EXS5"/>
<evidence type="ECO:0000256" key="6">
    <source>
        <dbReference type="ARBA" id="ARBA00023242"/>
    </source>
</evidence>
<keyword evidence="6" id="KW-0539">Nucleus</keyword>
<dbReference type="InterPro" id="IPR004557">
    <property type="entry name" value="PrmC-related"/>
</dbReference>
<dbReference type="PROSITE" id="PS00092">
    <property type="entry name" value="N6_MTASE"/>
    <property type="match status" value="1"/>
</dbReference>
<dbReference type="InterPro" id="IPR002052">
    <property type="entry name" value="DNA_methylase_N6_adenine_CS"/>
</dbReference>
<sequence>MPKLSPSSYALQLSAASTLTKPLRCNLPTLSHFNYIDYSNFYEPSDDTFLMCDALSLDMPSNSPKRILELGSGSGCNIVHAACLCSPEICFALDVNPLAVEATLKTWEANEIEGVEFTVHRSDLLGEGTEAWWPSVDCVIFNPPYVPTPDEEVGGEGIEASWAGGEDGRKVIDRALPDIWKLLKVGGVLYMIVVDDNKPLELINKHSEEYGVEGSVLVRRQARNEFLSVLKMVKTR</sequence>
<organism evidence="8 9">
    <name type="scientific">Triparma verrucosa</name>
    <dbReference type="NCBI Taxonomy" id="1606542"/>
    <lineage>
        <taxon>Eukaryota</taxon>
        <taxon>Sar</taxon>
        <taxon>Stramenopiles</taxon>
        <taxon>Ochrophyta</taxon>
        <taxon>Bolidophyceae</taxon>
        <taxon>Parmales</taxon>
        <taxon>Triparmaceae</taxon>
        <taxon>Triparma</taxon>
    </lineage>
</organism>
<proteinExistence type="inferred from homology"/>
<dbReference type="GO" id="GO:0008757">
    <property type="term" value="F:S-adenosylmethionine-dependent methyltransferase activity"/>
    <property type="evidence" value="ECO:0007669"/>
    <property type="project" value="TreeGrafter"/>
</dbReference>
<accession>A0A9W7EXS5</accession>
<dbReference type="InterPro" id="IPR029063">
    <property type="entry name" value="SAM-dependent_MTases_sf"/>
</dbReference>
<keyword evidence="5" id="KW-0949">S-adenosyl-L-methionine</keyword>
<dbReference type="PANTHER" id="PTHR45875">
    <property type="entry name" value="METHYLTRANSFERASE N6AMT1"/>
    <property type="match status" value="1"/>
</dbReference>
<reference evidence="9" key="1">
    <citation type="journal article" date="2023" name="Commun. Biol.">
        <title>Genome analysis of Parmales, the sister group of diatoms, reveals the evolutionary specialization of diatoms from phago-mixotrophs to photoautotrophs.</title>
        <authorList>
            <person name="Ban H."/>
            <person name="Sato S."/>
            <person name="Yoshikawa S."/>
            <person name="Yamada K."/>
            <person name="Nakamura Y."/>
            <person name="Ichinomiya M."/>
            <person name="Sato N."/>
            <person name="Blanc-Mathieu R."/>
            <person name="Endo H."/>
            <person name="Kuwata A."/>
            <person name="Ogata H."/>
        </authorList>
    </citation>
    <scope>NUCLEOTIDE SEQUENCE [LARGE SCALE GENOMIC DNA]</scope>
    <source>
        <strain evidence="9">NIES 3699</strain>
    </source>
</reference>
<dbReference type="FunFam" id="3.40.50.150:FF:000077">
    <property type="entry name" value="HemK methyltransferase family member 2"/>
    <property type="match status" value="1"/>
</dbReference>
<dbReference type="Proteomes" id="UP001165160">
    <property type="component" value="Unassembled WGS sequence"/>
</dbReference>
<keyword evidence="4" id="KW-0808">Transferase</keyword>
<evidence type="ECO:0000256" key="2">
    <source>
        <dbReference type="ARBA" id="ARBA00006149"/>
    </source>
</evidence>
<dbReference type="CDD" id="cd02440">
    <property type="entry name" value="AdoMet_MTases"/>
    <property type="match status" value="1"/>
</dbReference>
<keyword evidence="3" id="KW-0489">Methyltransferase</keyword>
<evidence type="ECO:0000259" key="7">
    <source>
        <dbReference type="Pfam" id="PF05175"/>
    </source>
</evidence>
<gene>
    <name evidence="8" type="ORF">TrVE_jg4891</name>
</gene>
<comment type="caution">
    <text evidence="8">The sequence shown here is derived from an EMBL/GenBank/DDBJ whole genome shotgun (WGS) entry which is preliminary data.</text>
</comment>
<feature type="domain" description="Methyltransferase small" evidence="7">
    <location>
        <begin position="58"/>
        <end position="146"/>
    </location>
</feature>
<comment type="similarity">
    <text evidence="2">Belongs to the eukaryotic/archaeal PrmC-related family.</text>
</comment>
<dbReference type="GO" id="GO:0003676">
    <property type="term" value="F:nucleic acid binding"/>
    <property type="evidence" value="ECO:0007669"/>
    <property type="project" value="InterPro"/>
</dbReference>
<dbReference type="EMBL" id="BRXX01000154">
    <property type="protein sequence ID" value="GMH94382.1"/>
    <property type="molecule type" value="Genomic_DNA"/>
</dbReference>
<name>A0A9W7EXS5_9STRA</name>
<dbReference type="GO" id="GO:0008276">
    <property type="term" value="F:protein methyltransferase activity"/>
    <property type="evidence" value="ECO:0007669"/>
    <property type="project" value="TreeGrafter"/>
</dbReference>